<dbReference type="PANTHER" id="PTHR34472:SF1">
    <property type="entry name" value="SULFUR CARRIER PROTEIN THIS"/>
    <property type="match status" value="1"/>
</dbReference>
<reference evidence="1 2" key="1">
    <citation type="submission" date="2020-08" db="EMBL/GenBank/DDBJ databases">
        <title>Genomic Encyclopedia of Type Strains, Phase IV (KMG-IV): sequencing the most valuable type-strain genomes for metagenomic binning, comparative biology and taxonomic classification.</title>
        <authorList>
            <person name="Goeker M."/>
        </authorList>
    </citation>
    <scope>NUCLEOTIDE SEQUENCE [LARGE SCALE GENOMIC DNA]</scope>
    <source>
        <strain evidence="1 2">DSM 102238</strain>
    </source>
</reference>
<dbReference type="InterPro" id="IPR016155">
    <property type="entry name" value="Mopterin_synth/thiamin_S_b"/>
</dbReference>
<dbReference type="AlphaFoldDB" id="A0A7W6H4B5"/>
<dbReference type="Gene3D" id="3.10.20.30">
    <property type="match status" value="1"/>
</dbReference>
<evidence type="ECO:0000313" key="2">
    <source>
        <dbReference type="Proteomes" id="UP000542776"/>
    </source>
</evidence>
<evidence type="ECO:0000313" key="1">
    <source>
        <dbReference type="EMBL" id="MBB3998102.1"/>
    </source>
</evidence>
<name>A0A7W6H4B5_9HYPH</name>
<accession>A0A7W6H4B5</accession>
<dbReference type="Pfam" id="PF02597">
    <property type="entry name" value="ThiS"/>
    <property type="match status" value="1"/>
</dbReference>
<proteinExistence type="predicted"/>
<organism evidence="1 2">
    <name type="scientific">Aureimonas pseudogalii</name>
    <dbReference type="NCBI Taxonomy" id="1744844"/>
    <lineage>
        <taxon>Bacteria</taxon>
        <taxon>Pseudomonadati</taxon>
        <taxon>Pseudomonadota</taxon>
        <taxon>Alphaproteobacteria</taxon>
        <taxon>Hyphomicrobiales</taxon>
        <taxon>Aurantimonadaceae</taxon>
        <taxon>Aureimonas</taxon>
    </lineage>
</organism>
<dbReference type="InterPro" id="IPR012675">
    <property type="entry name" value="Beta-grasp_dom_sf"/>
</dbReference>
<dbReference type="InterPro" id="IPR010035">
    <property type="entry name" value="Thi_S"/>
</dbReference>
<dbReference type="NCBIfam" id="TIGR01683">
    <property type="entry name" value="thiS"/>
    <property type="match status" value="1"/>
</dbReference>
<dbReference type="EMBL" id="JACIEK010000003">
    <property type="protein sequence ID" value="MBB3998102.1"/>
    <property type="molecule type" value="Genomic_DNA"/>
</dbReference>
<keyword evidence="2" id="KW-1185">Reference proteome</keyword>
<dbReference type="InterPro" id="IPR003749">
    <property type="entry name" value="ThiS/MoaD-like"/>
</dbReference>
<gene>
    <name evidence="1" type="ORF">GGR04_001940</name>
</gene>
<sequence>MIIRLNGEPREVAATTLAALVTELDLPGEAVATALNREFVPRGERPDTAIGEGDVVEILSPMQGG</sequence>
<dbReference type="RefSeq" id="WP_183199625.1">
    <property type="nucleotide sequence ID" value="NZ_JACIEK010000003.1"/>
</dbReference>
<dbReference type="CDD" id="cd00565">
    <property type="entry name" value="Ubl_ThiS"/>
    <property type="match status" value="1"/>
</dbReference>
<protein>
    <submittedName>
        <fullName evidence="1">Sulfur carrier protein</fullName>
    </submittedName>
</protein>
<comment type="caution">
    <text evidence="1">The sequence shown here is derived from an EMBL/GenBank/DDBJ whole genome shotgun (WGS) entry which is preliminary data.</text>
</comment>
<dbReference type="SUPFAM" id="SSF54285">
    <property type="entry name" value="MoaD/ThiS"/>
    <property type="match status" value="1"/>
</dbReference>
<dbReference type="Proteomes" id="UP000542776">
    <property type="component" value="Unassembled WGS sequence"/>
</dbReference>
<dbReference type="PANTHER" id="PTHR34472">
    <property type="entry name" value="SULFUR CARRIER PROTEIN THIS"/>
    <property type="match status" value="1"/>
</dbReference>